<dbReference type="InterPro" id="IPR016097">
    <property type="entry name" value="DUF695"/>
</dbReference>
<proteinExistence type="predicted"/>
<gene>
    <name evidence="2" type="ORF">IAC54_06970</name>
</gene>
<reference evidence="2" key="1">
    <citation type="submission" date="2020-10" db="EMBL/GenBank/DDBJ databases">
        <authorList>
            <person name="Gilroy R."/>
        </authorList>
    </citation>
    <scope>NUCLEOTIDE SEQUENCE</scope>
    <source>
        <strain evidence="2">G3-4614</strain>
    </source>
</reference>
<name>A0A9D9H6Y3_9BACT</name>
<sequence length="144" mass="16036">MKLTDEWFTAVAENDSGQTVIIAGRSGIDNFKESGKFNDRIEITWKYEGGAMPDETTARQMEEACDALKKAVEKNKLAILTGVYTGGGKRIWVFYARHNGAFGETLNSTLSSFPLLPISIYAEKDPLWDEYAEIAAMQSPDDEE</sequence>
<dbReference type="Proteomes" id="UP000823636">
    <property type="component" value="Unassembled WGS sequence"/>
</dbReference>
<dbReference type="AlphaFoldDB" id="A0A9D9H6Y3"/>
<organism evidence="2 3">
    <name type="scientific">Candidatus Caccoplasma merdipullorum</name>
    <dbReference type="NCBI Taxonomy" id="2840718"/>
    <lineage>
        <taxon>Bacteria</taxon>
        <taxon>Pseudomonadati</taxon>
        <taxon>Bacteroidota</taxon>
        <taxon>Bacteroidia</taxon>
        <taxon>Bacteroidales</taxon>
        <taxon>Bacteroidaceae</taxon>
        <taxon>Bacteroidaceae incertae sedis</taxon>
        <taxon>Candidatus Caccoplasma</taxon>
    </lineage>
</organism>
<evidence type="ECO:0000259" key="1">
    <source>
        <dbReference type="Pfam" id="PF05117"/>
    </source>
</evidence>
<reference evidence="2" key="2">
    <citation type="journal article" date="2021" name="PeerJ">
        <title>Extensive microbial diversity within the chicken gut microbiome revealed by metagenomics and culture.</title>
        <authorList>
            <person name="Gilroy R."/>
            <person name="Ravi A."/>
            <person name="Getino M."/>
            <person name="Pursley I."/>
            <person name="Horton D.L."/>
            <person name="Alikhan N.F."/>
            <person name="Baker D."/>
            <person name="Gharbi K."/>
            <person name="Hall N."/>
            <person name="Watson M."/>
            <person name="Adriaenssens E.M."/>
            <person name="Foster-Nyarko E."/>
            <person name="Jarju S."/>
            <person name="Secka A."/>
            <person name="Antonio M."/>
            <person name="Oren A."/>
            <person name="Chaudhuri R.R."/>
            <person name="La Ragione R."/>
            <person name="Hildebrand F."/>
            <person name="Pallen M.J."/>
        </authorList>
    </citation>
    <scope>NUCLEOTIDE SEQUENCE</scope>
    <source>
        <strain evidence="2">G3-4614</strain>
    </source>
</reference>
<comment type="caution">
    <text evidence="2">The sequence shown here is derived from an EMBL/GenBank/DDBJ whole genome shotgun (WGS) entry which is preliminary data.</text>
</comment>
<accession>A0A9D9H6Y3</accession>
<evidence type="ECO:0000313" key="3">
    <source>
        <dbReference type="Proteomes" id="UP000823636"/>
    </source>
</evidence>
<evidence type="ECO:0000313" key="2">
    <source>
        <dbReference type="EMBL" id="MBO8438621.1"/>
    </source>
</evidence>
<protein>
    <submittedName>
        <fullName evidence="2">DUF695 domain-containing protein</fullName>
    </submittedName>
</protein>
<dbReference type="Pfam" id="PF05117">
    <property type="entry name" value="DUF695"/>
    <property type="match status" value="1"/>
</dbReference>
<feature type="domain" description="DUF695" evidence="1">
    <location>
        <begin position="6"/>
        <end position="133"/>
    </location>
</feature>
<dbReference type="EMBL" id="JADIMW010000074">
    <property type="protein sequence ID" value="MBO8438621.1"/>
    <property type="molecule type" value="Genomic_DNA"/>
</dbReference>